<evidence type="ECO:0000313" key="10">
    <source>
        <dbReference type="Proteomes" id="UP000245119"/>
    </source>
</evidence>
<evidence type="ECO:0000256" key="7">
    <source>
        <dbReference type="ARBA" id="ARBA00023180"/>
    </source>
</evidence>
<evidence type="ECO:0000256" key="8">
    <source>
        <dbReference type="SAM" id="Phobius"/>
    </source>
</evidence>
<feature type="transmembrane region" description="Helical" evidence="8">
    <location>
        <begin position="260"/>
        <end position="281"/>
    </location>
</feature>
<evidence type="ECO:0000256" key="1">
    <source>
        <dbReference type="ARBA" id="ARBA00004141"/>
    </source>
</evidence>
<evidence type="ECO:0000313" key="9">
    <source>
        <dbReference type="EMBL" id="PVD27308.1"/>
    </source>
</evidence>
<dbReference type="InterPro" id="IPR025958">
    <property type="entry name" value="SID1_TM_fam"/>
</dbReference>
<sequence length="291" mass="32944">MDRTLCPMDKTKKLNMTSQQSIFVTVATMSNTVVNFNLMANILPDFELESGKGREMTVSPSQPQYYMYTFPKDVDTVLLRVTSNDPLCAVISVQPIKCPVLDLDEDIGSVGKHQTMTTKAAFFLEALYVIVLVKPKLTDCSAPDDTPPQERLNVTTKNLSILITNTMSKSNRLNEKSQNWDFHIIQILIAVALFYGIPAAQLVFSYQKIGALEFSAFNNILSNIGYLILGLLFIAIVKMRSWRYEAYMQENRQWIPKQYGLMYAMGVALMVVGIMSAIYHFCPTKYNYQFG</sequence>
<dbReference type="AlphaFoldDB" id="A0A2T7P1K7"/>
<comment type="subcellular location">
    <subcellularLocation>
        <location evidence="1">Membrane</location>
        <topology evidence="1">Multi-pass membrane protein</topology>
    </subcellularLocation>
</comment>
<dbReference type="Proteomes" id="UP000245119">
    <property type="component" value="Linkage Group LG7"/>
</dbReference>
<keyword evidence="3 8" id="KW-0812">Transmembrane</keyword>
<organism evidence="9 10">
    <name type="scientific">Pomacea canaliculata</name>
    <name type="common">Golden apple snail</name>
    <dbReference type="NCBI Taxonomy" id="400727"/>
    <lineage>
        <taxon>Eukaryota</taxon>
        <taxon>Metazoa</taxon>
        <taxon>Spiralia</taxon>
        <taxon>Lophotrochozoa</taxon>
        <taxon>Mollusca</taxon>
        <taxon>Gastropoda</taxon>
        <taxon>Caenogastropoda</taxon>
        <taxon>Architaenioglossa</taxon>
        <taxon>Ampullarioidea</taxon>
        <taxon>Ampullariidae</taxon>
        <taxon>Pomacea</taxon>
    </lineage>
</organism>
<accession>A0A2T7P1K7</accession>
<evidence type="ECO:0000256" key="3">
    <source>
        <dbReference type="ARBA" id="ARBA00022692"/>
    </source>
</evidence>
<dbReference type="GO" id="GO:0005886">
    <property type="term" value="C:plasma membrane"/>
    <property type="evidence" value="ECO:0007669"/>
    <property type="project" value="TreeGrafter"/>
</dbReference>
<dbReference type="STRING" id="400727.A0A2T7P1K7"/>
<dbReference type="Pfam" id="PF13965">
    <property type="entry name" value="SID-1_RNA_chan"/>
    <property type="match status" value="2"/>
</dbReference>
<dbReference type="GO" id="GO:0051033">
    <property type="term" value="F:RNA transmembrane transporter activity"/>
    <property type="evidence" value="ECO:0007669"/>
    <property type="project" value="TreeGrafter"/>
</dbReference>
<dbReference type="PANTHER" id="PTHR12185">
    <property type="entry name" value="SID1 TRANSMEMBRANE FAMILY MEMEBER"/>
    <property type="match status" value="1"/>
</dbReference>
<protein>
    <submittedName>
        <fullName evidence="9">Uncharacterized protein</fullName>
    </submittedName>
</protein>
<keyword evidence="10" id="KW-1185">Reference proteome</keyword>
<keyword evidence="6 8" id="KW-0472">Membrane</keyword>
<gene>
    <name evidence="9" type="ORF">C0Q70_12463</name>
</gene>
<dbReference type="GO" id="GO:0005764">
    <property type="term" value="C:lysosome"/>
    <property type="evidence" value="ECO:0007669"/>
    <property type="project" value="TreeGrafter"/>
</dbReference>
<dbReference type="EMBL" id="PZQS01000007">
    <property type="protein sequence ID" value="PVD27308.1"/>
    <property type="molecule type" value="Genomic_DNA"/>
</dbReference>
<evidence type="ECO:0000256" key="6">
    <source>
        <dbReference type="ARBA" id="ARBA00023136"/>
    </source>
</evidence>
<feature type="transmembrane region" description="Helical" evidence="8">
    <location>
        <begin position="220"/>
        <end position="239"/>
    </location>
</feature>
<feature type="transmembrane region" description="Helical" evidence="8">
    <location>
        <begin position="180"/>
        <end position="200"/>
    </location>
</feature>
<dbReference type="PANTHER" id="PTHR12185:SF14">
    <property type="entry name" value="CHOLESTEROL UPTAKE PROTEIN 1"/>
    <property type="match status" value="1"/>
</dbReference>
<keyword evidence="7" id="KW-0325">Glycoprotein</keyword>
<keyword evidence="5 8" id="KW-1133">Transmembrane helix</keyword>
<proteinExistence type="inferred from homology"/>
<name>A0A2T7P1K7_POMCA</name>
<comment type="caution">
    <text evidence="9">The sequence shown here is derived from an EMBL/GenBank/DDBJ whole genome shotgun (WGS) entry which is preliminary data.</text>
</comment>
<keyword evidence="4" id="KW-0732">Signal</keyword>
<evidence type="ECO:0000256" key="2">
    <source>
        <dbReference type="ARBA" id="ARBA00006618"/>
    </source>
</evidence>
<evidence type="ECO:0000256" key="4">
    <source>
        <dbReference type="ARBA" id="ARBA00022729"/>
    </source>
</evidence>
<reference evidence="9 10" key="1">
    <citation type="submission" date="2018-04" db="EMBL/GenBank/DDBJ databases">
        <title>The genome of golden apple snail Pomacea canaliculata provides insight into stress tolerance and invasive adaptation.</title>
        <authorList>
            <person name="Liu C."/>
            <person name="Liu B."/>
            <person name="Ren Y."/>
            <person name="Zhang Y."/>
            <person name="Wang H."/>
            <person name="Li S."/>
            <person name="Jiang F."/>
            <person name="Yin L."/>
            <person name="Zhang G."/>
            <person name="Qian W."/>
            <person name="Fan W."/>
        </authorList>
    </citation>
    <scope>NUCLEOTIDE SEQUENCE [LARGE SCALE GENOMIC DNA]</scope>
    <source>
        <strain evidence="9">SZHN2017</strain>
        <tissue evidence="9">Muscle</tissue>
    </source>
</reference>
<dbReference type="OrthoDB" id="416618at2759"/>
<evidence type="ECO:0000256" key="5">
    <source>
        <dbReference type="ARBA" id="ARBA00022989"/>
    </source>
</evidence>
<comment type="similarity">
    <text evidence="2">Belongs to the SID1 family.</text>
</comment>
<dbReference type="GO" id="GO:0003725">
    <property type="term" value="F:double-stranded RNA binding"/>
    <property type="evidence" value="ECO:0007669"/>
    <property type="project" value="TreeGrafter"/>
</dbReference>